<dbReference type="InterPro" id="IPR008210">
    <property type="entry name" value="PEP_carboxykinase_N"/>
</dbReference>
<protein>
    <recommendedName>
        <fullName evidence="3">phosphoenolpyruvate carboxykinase (ATP)</fullName>
        <ecNumber evidence="3">4.1.1.49</ecNumber>
    </recommendedName>
</protein>
<dbReference type="GO" id="GO:0005524">
    <property type="term" value="F:ATP binding"/>
    <property type="evidence" value="ECO:0007669"/>
    <property type="project" value="UniProtKB-KW"/>
</dbReference>
<dbReference type="NCBIfam" id="NF006821">
    <property type="entry name" value="PRK09344.1-3"/>
    <property type="match status" value="1"/>
</dbReference>
<reference evidence="10" key="1">
    <citation type="journal article" date="2014" name="Front. Microbiol.">
        <title>High frequency of phylogenetically diverse reductive dehalogenase-homologous genes in deep subseafloor sedimentary metagenomes.</title>
        <authorList>
            <person name="Kawai M."/>
            <person name="Futagami T."/>
            <person name="Toyoda A."/>
            <person name="Takaki Y."/>
            <person name="Nishi S."/>
            <person name="Hori S."/>
            <person name="Arai W."/>
            <person name="Tsubouchi T."/>
            <person name="Morono Y."/>
            <person name="Uchiyama I."/>
            <person name="Ito T."/>
            <person name="Fujiyama A."/>
            <person name="Inagaki F."/>
            <person name="Takami H."/>
        </authorList>
    </citation>
    <scope>NUCLEOTIDE SEQUENCE</scope>
    <source>
        <strain evidence="10">Expedition CK06-06</strain>
    </source>
</reference>
<dbReference type="EMBL" id="BARU01000405">
    <property type="protein sequence ID" value="GAH20309.1"/>
    <property type="molecule type" value="Genomic_DNA"/>
</dbReference>
<keyword evidence="8" id="KW-0456">Lyase</keyword>
<evidence type="ECO:0000256" key="6">
    <source>
        <dbReference type="ARBA" id="ARBA00022793"/>
    </source>
</evidence>
<dbReference type="AlphaFoldDB" id="X1ET16"/>
<keyword evidence="7" id="KW-0067">ATP-binding</keyword>
<evidence type="ECO:0000313" key="10">
    <source>
        <dbReference type="EMBL" id="GAH20309.1"/>
    </source>
</evidence>
<keyword evidence="4" id="KW-0312">Gluconeogenesis</keyword>
<evidence type="ECO:0000256" key="8">
    <source>
        <dbReference type="ARBA" id="ARBA00023239"/>
    </source>
</evidence>
<dbReference type="Gene3D" id="3.40.449.10">
    <property type="entry name" value="Phosphoenolpyruvate Carboxykinase, domain 1"/>
    <property type="match status" value="1"/>
</dbReference>
<accession>X1ET16</accession>
<comment type="similarity">
    <text evidence="2">Belongs to the phosphoenolpyruvate carboxykinase (ATP) family.</text>
</comment>
<organism evidence="10">
    <name type="scientific">marine sediment metagenome</name>
    <dbReference type="NCBI Taxonomy" id="412755"/>
    <lineage>
        <taxon>unclassified sequences</taxon>
        <taxon>metagenomes</taxon>
        <taxon>ecological metagenomes</taxon>
    </lineage>
</organism>
<evidence type="ECO:0000256" key="9">
    <source>
        <dbReference type="ARBA" id="ARBA00047371"/>
    </source>
</evidence>
<dbReference type="InterPro" id="IPR013035">
    <property type="entry name" value="PEP_carboxykinase_C"/>
</dbReference>
<name>X1ET16_9ZZZZ</name>
<evidence type="ECO:0000256" key="4">
    <source>
        <dbReference type="ARBA" id="ARBA00022432"/>
    </source>
</evidence>
<comment type="catalytic activity">
    <reaction evidence="9">
        <text>oxaloacetate + ATP = phosphoenolpyruvate + ADP + CO2</text>
        <dbReference type="Rhea" id="RHEA:18617"/>
        <dbReference type="ChEBI" id="CHEBI:16452"/>
        <dbReference type="ChEBI" id="CHEBI:16526"/>
        <dbReference type="ChEBI" id="CHEBI:30616"/>
        <dbReference type="ChEBI" id="CHEBI:58702"/>
        <dbReference type="ChEBI" id="CHEBI:456216"/>
        <dbReference type="EC" id="4.1.1.49"/>
    </reaction>
</comment>
<sequence>MGDPEPDDLELINNVLDYLKDQEMIMLDRTMCMTPGFKKSCRLYVTAEYARLPLMWGNTLFPTEGKEPDFISIAVPEWKEKKVLVFPEMGLTIVLGSDYKGEQKKAMLRQVMYWAKTGGNLGLHAAGKILKVKRDDQLRDFGFLLFGLSGTGKTSLSCHSHWLGFPETVVIRQDDVVVLKRDGTAVGTEDSFYIKTESLEPGSQPLLYAAALSPRAILENVCVSPKTGKVDFFNDDLTSNGRAMVKRRDIAFTDDQIDIGKVDFILFITRRHDILPPVVRLTPEWAAAAFMLGESVETSAGDPAEAGKALRVVGTNPFIVGSHTEEGNMFLSILRQNPDIRCFILNTGNVGGMERGQKIKV</sequence>
<evidence type="ECO:0000256" key="2">
    <source>
        <dbReference type="ARBA" id="ARBA00006052"/>
    </source>
</evidence>
<evidence type="ECO:0000256" key="7">
    <source>
        <dbReference type="ARBA" id="ARBA00022840"/>
    </source>
</evidence>
<comment type="pathway">
    <text evidence="1">Carbohydrate biosynthesis; gluconeogenesis.</text>
</comment>
<dbReference type="Gene3D" id="3.90.228.20">
    <property type="match status" value="1"/>
</dbReference>
<dbReference type="InterPro" id="IPR001272">
    <property type="entry name" value="PEP_carboxykinase_ATP"/>
</dbReference>
<evidence type="ECO:0000256" key="5">
    <source>
        <dbReference type="ARBA" id="ARBA00022741"/>
    </source>
</evidence>
<dbReference type="PANTHER" id="PTHR30031:SF0">
    <property type="entry name" value="PHOSPHOENOLPYRUVATE CARBOXYKINASE (ATP)"/>
    <property type="match status" value="1"/>
</dbReference>
<evidence type="ECO:0000256" key="1">
    <source>
        <dbReference type="ARBA" id="ARBA00004742"/>
    </source>
</evidence>
<gene>
    <name evidence="10" type="ORF">S03H2_01395</name>
</gene>
<proteinExistence type="inferred from homology"/>
<feature type="non-terminal residue" evidence="10">
    <location>
        <position position="361"/>
    </location>
</feature>
<evidence type="ECO:0000256" key="3">
    <source>
        <dbReference type="ARBA" id="ARBA00012363"/>
    </source>
</evidence>
<dbReference type="GO" id="GO:0004612">
    <property type="term" value="F:phosphoenolpyruvate carboxykinase (ATP) activity"/>
    <property type="evidence" value="ECO:0007669"/>
    <property type="project" value="UniProtKB-EC"/>
</dbReference>
<dbReference type="SUPFAM" id="SSF53795">
    <property type="entry name" value="PEP carboxykinase-like"/>
    <property type="match status" value="1"/>
</dbReference>
<dbReference type="SUPFAM" id="SSF68923">
    <property type="entry name" value="PEP carboxykinase N-terminal domain"/>
    <property type="match status" value="1"/>
</dbReference>
<dbReference type="GO" id="GO:0005829">
    <property type="term" value="C:cytosol"/>
    <property type="evidence" value="ECO:0007669"/>
    <property type="project" value="TreeGrafter"/>
</dbReference>
<keyword evidence="5" id="KW-0547">Nucleotide-binding</keyword>
<comment type="caution">
    <text evidence="10">The sequence shown here is derived from an EMBL/GenBank/DDBJ whole genome shotgun (WGS) entry which is preliminary data.</text>
</comment>
<dbReference type="UniPathway" id="UPA00138"/>
<dbReference type="Gene3D" id="2.170.8.10">
    <property type="entry name" value="Phosphoenolpyruvate Carboxykinase, domain 2"/>
    <property type="match status" value="1"/>
</dbReference>
<dbReference type="EC" id="4.1.1.49" evidence="3"/>
<dbReference type="PANTHER" id="PTHR30031">
    <property type="entry name" value="PHOSPHOENOLPYRUVATE CARBOXYKINASE ATP"/>
    <property type="match status" value="1"/>
</dbReference>
<keyword evidence="6" id="KW-0210">Decarboxylase</keyword>
<dbReference type="Pfam" id="PF01293">
    <property type="entry name" value="PEPCK_ATP"/>
    <property type="match status" value="1"/>
</dbReference>
<dbReference type="GO" id="GO:0006094">
    <property type="term" value="P:gluconeogenesis"/>
    <property type="evidence" value="ECO:0007669"/>
    <property type="project" value="UniProtKB-UniPathway"/>
</dbReference>